<dbReference type="RefSeq" id="WP_310302170.1">
    <property type="nucleotide sequence ID" value="NZ_BAAAXB010000001.1"/>
</dbReference>
<evidence type="ECO:0000313" key="3">
    <source>
        <dbReference type="Proteomes" id="UP001268819"/>
    </source>
</evidence>
<feature type="coiled-coil region" evidence="1">
    <location>
        <begin position="62"/>
        <end position="89"/>
    </location>
</feature>
<accession>A0ABU1PM41</accession>
<dbReference type="EMBL" id="JAVDSG010000001">
    <property type="protein sequence ID" value="MDR6591690.1"/>
    <property type="molecule type" value="Genomic_DNA"/>
</dbReference>
<reference evidence="2 3" key="1">
    <citation type="submission" date="2023-07" db="EMBL/GenBank/DDBJ databases">
        <title>Sequencing the genomes of 1000 actinobacteria strains.</title>
        <authorList>
            <person name="Klenk H.-P."/>
        </authorList>
    </citation>
    <scope>NUCLEOTIDE SEQUENCE [LARGE SCALE GENOMIC DNA]</scope>
    <source>
        <strain evidence="2 3">DSM 43749</strain>
    </source>
</reference>
<keyword evidence="1" id="KW-0175">Coiled coil</keyword>
<evidence type="ECO:0000313" key="2">
    <source>
        <dbReference type="EMBL" id="MDR6591690.1"/>
    </source>
</evidence>
<dbReference type="Proteomes" id="UP001268819">
    <property type="component" value="Unassembled WGS sequence"/>
</dbReference>
<evidence type="ECO:0000256" key="1">
    <source>
        <dbReference type="SAM" id="Coils"/>
    </source>
</evidence>
<sequence length="151" mass="15989">MTGENGGLTGDVGQYALEQYRQDSGGGLAGVLTLGLSDVVAATRALSAASEAKALSVDPQAVDSMLRKLTEMQDALEKILRQAAQLTTDTPLGQGYAEEIGKVNSELGHQAVSEVIPDMVRAIEDLKVQIEKSRASYQNVDEAKAQTLNNL</sequence>
<protein>
    <submittedName>
        <fullName evidence="2">Uncharacterized protein</fullName>
    </submittedName>
</protein>
<comment type="caution">
    <text evidence="2">The sequence shown here is derived from an EMBL/GenBank/DDBJ whole genome shotgun (WGS) entry which is preliminary data.</text>
</comment>
<name>A0ABU1PM41_9PSEU</name>
<organism evidence="2 3">
    <name type="scientific">Saccharothrix longispora</name>
    <dbReference type="NCBI Taxonomy" id="33920"/>
    <lineage>
        <taxon>Bacteria</taxon>
        <taxon>Bacillati</taxon>
        <taxon>Actinomycetota</taxon>
        <taxon>Actinomycetes</taxon>
        <taxon>Pseudonocardiales</taxon>
        <taxon>Pseudonocardiaceae</taxon>
        <taxon>Saccharothrix</taxon>
    </lineage>
</organism>
<gene>
    <name evidence="2" type="ORF">J2S66_000074</name>
</gene>
<keyword evidence="3" id="KW-1185">Reference proteome</keyword>
<proteinExistence type="predicted"/>